<comment type="subunit">
    <text evidence="1">Homodimer.</text>
</comment>
<proteinExistence type="predicted"/>
<dbReference type="KEGG" id="ebh:BSEPE_1464"/>
<dbReference type="EC" id="2.7.7.108" evidence="1"/>
<evidence type="ECO:0000259" key="5">
    <source>
        <dbReference type="PROSITE" id="PS51459"/>
    </source>
</evidence>
<dbReference type="GO" id="GO:0042803">
    <property type="term" value="F:protein homodimerization activity"/>
    <property type="evidence" value="ECO:0007669"/>
    <property type="project" value="UniProtKB-UniRule"/>
</dbReference>
<dbReference type="STRING" id="1303921.BSEPE_1464"/>
<dbReference type="InterPro" id="IPR003812">
    <property type="entry name" value="Fido"/>
</dbReference>
<reference evidence="6 7" key="1">
    <citation type="journal article" date="2000" name="Mar. Ecol. Prog. Ser.">
        <title>Phylogenetic characterization of endosymbionts in three hydrothermal vent mussels: influence on host distributions.</title>
        <authorList>
            <person name="Fujiwara Y."/>
            <person name="Takai K."/>
            <person name="Uematsu K."/>
            <person name="Tsuchida S."/>
            <person name="Hunt J.C."/>
            <person name="Hashimoto J."/>
        </authorList>
    </citation>
    <scope>NUCLEOTIDE SEQUENCE [LARGE SCALE GENOMIC DNA]</scope>
    <source>
        <strain evidence="6 7">Myojin Knoll</strain>
    </source>
</reference>
<comment type="catalytic activity">
    <reaction evidence="1">
        <text>L-threonyl-[protein] + ATP = 3-O-(5'-adenylyl)-L-threonyl-[protein] + diphosphate</text>
        <dbReference type="Rhea" id="RHEA:54292"/>
        <dbReference type="Rhea" id="RHEA-COMP:11060"/>
        <dbReference type="Rhea" id="RHEA-COMP:13847"/>
        <dbReference type="ChEBI" id="CHEBI:30013"/>
        <dbReference type="ChEBI" id="CHEBI:30616"/>
        <dbReference type="ChEBI" id="CHEBI:33019"/>
        <dbReference type="ChEBI" id="CHEBI:138113"/>
        <dbReference type="EC" id="2.7.7.108"/>
    </reaction>
</comment>
<dbReference type="InterPro" id="IPR025758">
    <property type="entry name" value="Fic/DOC_N"/>
</dbReference>
<keyword evidence="1" id="KW-0548">Nucleotidyltransferase</keyword>
<dbReference type="PIRSF" id="PIRSF038925">
    <property type="entry name" value="AMP-prot_trans"/>
    <property type="match status" value="1"/>
</dbReference>
<keyword evidence="7" id="KW-1185">Reference proteome</keyword>
<name>A0A0P0UT94_9GAMM</name>
<keyword evidence="1 2" id="KW-0067">ATP-binding</keyword>
<dbReference type="SUPFAM" id="SSF140931">
    <property type="entry name" value="Fic-like"/>
    <property type="match status" value="1"/>
</dbReference>
<evidence type="ECO:0000313" key="7">
    <source>
        <dbReference type="Proteomes" id="UP000067399"/>
    </source>
</evidence>
<dbReference type="InterPro" id="IPR036597">
    <property type="entry name" value="Fido-like_dom_sf"/>
</dbReference>
<evidence type="ECO:0000313" key="6">
    <source>
        <dbReference type="EMBL" id="BAS68442.1"/>
    </source>
</evidence>
<dbReference type="PROSITE" id="PS51459">
    <property type="entry name" value="FIDO"/>
    <property type="match status" value="1"/>
</dbReference>
<organism evidence="6 7">
    <name type="scientific">endosymbiont of Bathymodiolus septemdierum str. Myojin knoll</name>
    <dbReference type="NCBI Taxonomy" id="1303921"/>
    <lineage>
        <taxon>Bacteria</taxon>
        <taxon>Pseudomonadati</taxon>
        <taxon>Pseudomonadota</taxon>
        <taxon>Gammaproteobacteria</taxon>
        <taxon>sulfur-oxidizing symbionts</taxon>
    </lineage>
</organism>
<keyword evidence="1" id="KW-0808">Transferase</keyword>
<feature type="binding site" evidence="4">
    <location>
        <begin position="217"/>
        <end position="224"/>
    </location>
    <ligand>
        <name>ATP</name>
        <dbReference type="ChEBI" id="CHEBI:30616"/>
    </ligand>
</feature>
<accession>A0A0P0UT94</accession>
<feature type="binding site" evidence="4">
    <location>
        <begin position="255"/>
        <end position="256"/>
    </location>
    <ligand>
        <name>ATP</name>
        <dbReference type="ChEBI" id="CHEBI:30616"/>
    </ligand>
</feature>
<comment type="function">
    <text evidence="1">Adenylyltransferase that mediates the addition of adenosine 5'-monophosphate (AMP) to specific residues of target proteins.</text>
</comment>
<comment type="catalytic activity">
    <reaction evidence="1">
        <text>L-tyrosyl-[protein] + ATP = O-(5'-adenylyl)-L-tyrosyl-[protein] + diphosphate</text>
        <dbReference type="Rhea" id="RHEA:54288"/>
        <dbReference type="Rhea" id="RHEA-COMP:10136"/>
        <dbReference type="Rhea" id="RHEA-COMP:13846"/>
        <dbReference type="ChEBI" id="CHEBI:30616"/>
        <dbReference type="ChEBI" id="CHEBI:33019"/>
        <dbReference type="ChEBI" id="CHEBI:46858"/>
        <dbReference type="ChEBI" id="CHEBI:83624"/>
        <dbReference type="EC" id="2.7.7.108"/>
    </reaction>
</comment>
<gene>
    <name evidence="6" type="ORF">BSEPE_1464</name>
</gene>
<dbReference type="PANTHER" id="PTHR13504">
    <property type="entry name" value="FIDO DOMAIN-CONTAINING PROTEIN DDB_G0283145"/>
    <property type="match status" value="1"/>
</dbReference>
<feature type="binding site" evidence="2">
    <location>
        <begin position="218"/>
        <end position="224"/>
    </location>
    <ligand>
        <name>ATP</name>
        <dbReference type="ChEBI" id="CHEBI:30616"/>
    </ligand>
</feature>
<dbReference type="Pfam" id="PF02661">
    <property type="entry name" value="Fic"/>
    <property type="match status" value="1"/>
</dbReference>
<dbReference type="PANTHER" id="PTHR13504:SF38">
    <property type="entry name" value="FIDO DOMAIN-CONTAINING PROTEIN"/>
    <property type="match status" value="1"/>
</dbReference>
<dbReference type="OrthoDB" id="9807853at2"/>
<dbReference type="AlphaFoldDB" id="A0A0P0UT94"/>
<keyword evidence="1 2" id="KW-0547">Nucleotide-binding</keyword>
<feature type="binding site" evidence="2">
    <location>
        <position position="255"/>
    </location>
    <ligand>
        <name>ATP</name>
        <dbReference type="ChEBI" id="CHEBI:30616"/>
    </ligand>
</feature>
<feature type="binding site" evidence="2">
    <location>
        <position position="213"/>
    </location>
    <ligand>
        <name>ATP</name>
        <dbReference type="ChEBI" id="CHEBI:30616"/>
    </ligand>
</feature>
<evidence type="ECO:0000256" key="4">
    <source>
        <dbReference type="PIRSR" id="PIRSR640198-2"/>
    </source>
</evidence>
<evidence type="ECO:0000256" key="3">
    <source>
        <dbReference type="PIRSR" id="PIRSR640198-1"/>
    </source>
</evidence>
<reference evidence="6 7" key="2">
    <citation type="journal article" date="2016" name="ISME J.">
        <title>Heterogeneous composition of key metabolic gene clusters in a vent mussel symbiont population.</title>
        <authorList>
            <person name="Ikuta T."/>
            <person name="Takaki Y."/>
            <person name="Nagai Y."/>
            <person name="Shimamura S."/>
            <person name="Tsuda M."/>
            <person name="Kawagucci S."/>
            <person name="Aoki Y."/>
            <person name="Inoue K."/>
            <person name="Teruya M."/>
            <person name="Satou K."/>
            <person name="Teruya K."/>
            <person name="Shimoji M."/>
            <person name="Tamotsu H."/>
            <person name="Hirano T."/>
            <person name="Maruyama T."/>
            <person name="Yoshida T."/>
        </authorList>
    </citation>
    <scope>NUCLEOTIDE SEQUENCE [LARGE SCALE GENOMIC DNA]</scope>
    <source>
        <strain evidence="6 7">Myojin Knoll</strain>
    </source>
</reference>
<dbReference type="GO" id="GO:0000287">
    <property type="term" value="F:magnesium ion binding"/>
    <property type="evidence" value="ECO:0007669"/>
    <property type="project" value="UniProtKB-UniRule"/>
</dbReference>
<dbReference type="InterPro" id="IPR040198">
    <property type="entry name" value="Fido_containing"/>
</dbReference>
<protein>
    <recommendedName>
        <fullName evidence="1">Protein adenylyltransferase</fullName>
        <ecNumber evidence="1">2.7.7.108</ecNumber>
    </recommendedName>
    <alternativeName>
        <fullName evidence="1">AMPylator</fullName>
    </alternativeName>
</protein>
<evidence type="ECO:0000256" key="2">
    <source>
        <dbReference type="PIRSR" id="PIRSR038925-1"/>
    </source>
</evidence>
<dbReference type="GO" id="GO:0070733">
    <property type="term" value="F:AMPylase activity"/>
    <property type="evidence" value="ECO:0007669"/>
    <property type="project" value="UniProtKB-UniRule"/>
</dbReference>
<feature type="active site" evidence="3">
    <location>
        <position position="213"/>
    </location>
</feature>
<sequence>MNNFIAGCFKTQNKNKATEYQYFLPTLLNRAYDLNNAKLLTVLEQATKTLGELNTYGELIPDIDFFIKMHIFSESVASSRIEGTQTNMQEALLPEADIKLEVRDDWGEVHNYVKAMNDAIDNLKSIPISLRLLKTTHQQLLSGVRGQNKQPGALRVSQNWIGGASINSAHFIPPHHQHLNVLLSDWEDFWHNNHRIPILIKLALCHYQFETIHPFLDGNGRIGRLFITLQLIEAQFLSVPILYLSKFFEKNRSAYYQALDRVRQSNDINQWLIFFLEGIVETAKQSKDTLKNILILKKDYETRIIGLGRRAKIAKITLDFLYTDPVINVGQVQNLSGLGYAASNNLVKDLVGLQILKEITGQSRNRLFVMGGYLSLFERE</sequence>
<dbReference type="Pfam" id="PF13784">
    <property type="entry name" value="Fic_N"/>
    <property type="match status" value="1"/>
</dbReference>
<dbReference type="Gene3D" id="1.10.3290.10">
    <property type="entry name" value="Fido-like domain"/>
    <property type="match status" value="1"/>
</dbReference>
<dbReference type="GO" id="GO:0005524">
    <property type="term" value="F:ATP binding"/>
    <property type="evidence" value="ECO:0007669"/>
    <property type="project" value="UniProtKB-UniRule"/>
</dbReference>
<dbReference type="Proteomes" id="UP000067399">
    <property type="component" value="Chromosome"/>
</dbReference>
<feature type="binding site" evidence="2">
    <location>
        <position position="82"/>
    </location>
    <ligand>
        <name>ATP</name>
        <dbReference type="ChEBI" id="CHEBI:30616"/>
    </ligand>
</feature>
<feature type="domain" description="Fido" evidence="5">
    <location>
        <begin position="128"/>
        <end position="277"/>
    </location>
</feature>
<dbReference type="RefSeq" id="WP_066045759.1">
    <property type="nucleotide sequence ID" value="NZ_AP013042.1"/>
</dbReference>
<evidence type="ECO:0000256" key="1">
    <source>
        <dbReference type="PIRNR" id="PIRNR038925"/>
    </source>
</evidence>
<dbReference type="InterPro" id="IPR026287">
    <property type="entry name" value="SoFic-like"/>
</dbReference>
<dbReference type="EMBL" id="AP013042">
    <property type="protein sequence ID" value="BAS68442.1"/>
    <property type="molecule type" value="Genomic_DNA"/>
</dbReference>